<dbReference type="InParanoid" id="A0A2P5FQF8"/>
<evidence type="ECO:0000313" key="2">
    <source>
        <dbReference type="Proteomes" id="UP000237000"/>
    </source>
</evidence>
<reference evidence="2" key="1">
    <citation type="submission" date="2016-06" db="EMBL/GenBank/DDBJ databases">
        <title>Parallel loss of symbiosis genes in relatives of nitrogen-fixing non-legume Parasponia.</title>
        <authorList>
            <person name="Van Velzen R."/>
            <person name="Holmer R."/>
            <person name="Bu F."/>
            <person name="Rutten L."/>
            <person name="Van Zeijl A."/>
            <person name="Liu W."/>
            <person name="Santuari L."/>
            <person name="Cao Q."/>
            <person name="Sharma T."/>
            <person name="Shen D."/>
            <person name="Roswanjaya Y."/>
            <person name="Wardhani T."/>
            <person name="Kalhor M.S."/>
            <person name="Jansen J."/>
            <person name="Van den Hoogen J."/>
            <person name="Gungor B."/>
            <person name="Hartog M."/>
            <person name="Hontelez J."/>
            <person name="Verver J."/>
            <person name="Yang W.-C."/>
            <person name="Schijlen E."/>
            <person name="Repin R."/>
            <person name="Schilthuizen M."/>
            <person name="Schranz E."/>
            <person name="Heidstra R."/>
            <person name="Miyata K."/>
            <person name="Fedorova E."/>
            <person name="Kohlen W."/>
            <person name="Bisseling T."/>
            <person name="Smit S."/>
            <person name="Geurts R."/>
        </authorList>
    </citation>
    <scope>NUCLEOTIDE SEQUENCE [LARGE SCALE GENOMIC DNA]</scope>
    <source>
        <strain evidence="2">cv. RG33-2</strain>
    </source>
</reference>
<name>A0A2P5FQF8_TREOI</name>
<organism evidence="1 2">
    <name type="scientific">Trema orientale</name>
    <name type="common">Charcoal tree</name>
    <name type="synonym">Celtis orientalis</name>
    <dbReference type="NCBI Taxonomy" id="63057"/>
    <lineage>
        <taxon>Eukaryota</taxon>
        <taxon>Viridiplantae</taxon>
        <taxon>Streptophyta</taxon>
        <taxon>Embryophyta</taxon>
        <taxon>Tracheophyta</taxon>
        <taxon>Spermatophyta</taxon>
        <taxon>Magnoliopsida</taxon>
        <taxon>eudicotyledons</taxon>
        <taxon>Gunneridae</taxon>
        <taxon>Pentapetalae</taxon>
        <taxon>rosids</taxon>
        <taxon>fabids</taxon>
        <taxon>Rosales</taxon>
        <taxon>Cannabaceae</taxon>
        <taxon>Trema</taxon>
    </lineage>
</organism>
<dbReference type="AlphaFoldDB" id="A0A2P5FQF8"/>
<evidence type="ECO:0000313" key="1">
    <source>
        <dbReference type="EMBL" id="POO00025.1"/>
    </source>
</evidence>
<proteinExistence type="predicted"/>
<keyword evidence="2" id="KW-1185">Reference proteome</keyword>
<accession>A0A2P5FQF8</accession>
<sequence length="63" mass="6755">MATESLSPVVESAICKLDLLCFISIITGVISDHQSSFVDGVSTPVVNLAFHVLSGFPFQLEED</sequence>
<dbReference type="Proteomes" id="UP000237000">
    <property type="component" value="Unassembled WGS sequence"/>
</dbReference>
<comment type="caution">
    <text evidence="1">The sequence shown here is derived from an EMBL/GenBank/DDBJ whole genome shotgun (WGS) entry which is preliminary data.</text>
</comment>
<gene>
    <name evidence="1" type="ORF">TorRG33x02_041520</name>
</gene>
<protein>
    <submittedName>
        <fullName evidence="1">Uncharacterized protein</fullName>
    </submittedName>
</protein>
<dbReference type="OrthoDB" id="10286150at2759"/>
<dbReference type="EMBL" id="JXTC01000015">
    <property type="protein sequence ID" value="POO00025.1"/>
    <property type="molecule type" value="Genomic_DNA"/>
</dbReference>